<protein>
    <recommendedName>
        <fullName evidence="4">SpoOB alpha-helical domain-containing protein</fullName>
    </recommendedName>
</protein>
<feature type="domain" description="SpoOB alpha-helical" evidence="4">
    <location>
        <begin position="5"/>
        <end position="56"/>
    </location>
</feature>
<evidence type="ECO:0000259" key="4">
    <source>
        <dbReference type="Pfam" id="PF14689"/>
    </source>
</evidence>
<proteinExistence type="predicted"/>
<evidence type="ECO:0000256" key="2">
    <source>
        <dbReference type="ARBA" id="ARBA00022679"/>
    </source>
</evidence>
<dbReference type="AlphaFoldDB" id="A0A544TBH6"/>
<keyword evidence="6" id="KW-1185">Reference proteome</keyword>
<comment type="caution">
    <text evidence="5">The sequence shown here is derived from an EMBL/GenBank/DDBJ whole genome shotgun (WGS) entry which is preliminary data.</text>
</comment>
<dbReference type="Pfam" id="PF14689">
    <property type="entry name" value="SPOB_a"/>
    <property type="match status" value="1"/>
</dbReference>
<keyword evidence="1" id="KW-0597">Phosphoprotein</keyword>
<keyword evidence="3" id="KW-0418">Kinase</keyword>
<evidence type="ECO:0000256" key="1">
    <source>
        <dbReference type="ARBA" id="ARBA00022553"/>
    </source>
</evidence>
<dbReference type="RefSeq" id="WP_142607285.1">
    <property type="nucleotide sequence ID" value="NZ_VDGG01000017.1"/>
</dbReference>
<sequence length="178" mass="21106">MDNKEITLNNVMRHSMHDFLNSLHLIQMNLDMGRIEEAKNLIRAYSSKCSQFFDINNIGLYKTNEWLQTFSMRYNKMTLVVQTSLLTSGAEKYDAALREFLDWFLQSIYPNLRGYEEQLFKVHIKTDEQLEIQIDVQGNWSSFSWMEEMSSEALFHVEKQVKTETELKFILIASERLE</sequence>
<dbReference type="InterPro" id="IPR037100">
    <property type="entry name" value="Spo0B_C_sf"/>
</dbReference>
<dbReference type="InterPro" id="IPR016120">
    <property type="entry name" value="Sig_transdc_His_kin_SpoOB"/>
</dbReference>
<organism evidence="5 6">
    <name type="scientific">Psychrobacillus soli</name>
    <dbReference type="NCBI Taxonomy" id="1543965"/>
    <lineage>
        <taxon>Bacteria</taxon>
        <taxon>Bacillati</taxon>
        <taxon>Bacillota</taxon>
        <taxon>Bacilli</taxon>
        <taxon>Bacillales</taxon>
        <taxon>Bacillaceae</taxon>
        <taxon>Psychrobacillus</taxon>
    </lineage>
</organism>
<name>A0A544TBH6_9BACI</name>
<reference evidence="5 6" key="1">
    <citation type="submission" date="2019-05" db="EMBL/GenBank/DDBJ databases">
        <title>Psychrobacillus vulpis sp. nov., a new species isolated from feces of a red fox that inhabits in The Tablas de Daimiel Natural Park, Albacete, Spain.</title>
        <authorList>
            <person name="Rodriguez M."/>
            <person name="Reina J.C."/>
            <person name="Bejar V."/>
            <person name="Llamas I."/>
        </authorList>
    </citation>
    <scope>NUCLEOTIDE SEQUENCE [LARGE SCALE GENOMIC DNA]</scope>
    <source>
        <strain evidence="5 6">NHI-2</strain>
    </source>
</reference>
<evidence type="ECO:0000313" key="5">
    <source>
        <dbReference type="EMBL" id="TQR14817.1"/>
    </source>
</evidence>
<dbReference type="SUPFAM" id="SSF55890">
    <property type="entry name" value="Sporulation response regulatory protein Spo0B"/>
    <property type="match status" value="1"/>
</dbReference>
<evidence type="ECO:0000256" key="3">
    <source>
        <dbReference type="ARBA" id="ARBA00022777"/>
    </source>
</evidence>
<accession>A0A544TBH6</accession>
<dbReference type="OrthoDB" id="2375606at2"/>
<gene>
    <name evidence="5" type="ORF">FG383_10070</name>
</gene>
<evidence type="ECO:0000313" key="6">
    <source>
        <dbReference type="Proteomes" id="UP000318937"/>
    </source>
</evidence>
<keyword evidence="2" id="KW-0808">Transferase</keyword>
<dbReference type="Gene3D" id="1.10.287.130">
    <property type="match status" value="1"/>
</dbReference>
<dbReference type="Gene3D" id="3.30.565.30">
    <property type="entry name" value="Sporulation initiation phosphotransferase B (SpoOB), C-terminal domain"/>
    <property type="match status" value="1"/>
</dbReference>
<dbReference type="EMBL" id="VDGG01000017">
    <property type="protein sequence ID" value="TQR14817.1"/>
    <property type="molecule type" value="Genomic_DNA"/>
</dbReference>
<dbReference type="Proteomes" id="UP000318937">
    <property type="component" value="Unassembled WGS sequence"/>
</dbReference>
<dbReference type="InterPro" id="IPR039506">
    <property type="entry name" value="SPOB_a"/>
</dbReference>
<dbReference type="GO" id="GO:0000155">
    <property type="term" value="F:phosphorelay sensor kinase activity"/>
    <property type="evidence" value="ECO:0007669"/>
    <property type="project" value="InterPro"/>
</dbReference>